<keyword evidence="4" id="KW-0808">Transferase</keyword>
<comment type="PTM">
    <text evidence="4">Cleaved by autocatalysis into a large and a small subunit.</text>
</comment>
<name>A0ABP8LSB7_9BACT</name>
<evidence type="ECO:0000256" key="3">
    <source>
        <dbReference type="ARBA" id="ARBA00047417"/>
    </source>
</evidence>
<keyword evidence="4" id="KW-0317">Glutathione biosynthesis</keyword>
<dbReference type="Gene3D" id="3.60.20.40">
    <property type="match status" value="1"/>
</dbReference>
<dbReference type="SUPFAM" id="SSF56235">
    <property type="entry name" value="N-terminal nucleophile aminohydrolases (Ntn hydrolases)"/>
    <property type="match status" value="1"/>
</dbReference>
<comment type="caution">
    <text evidence="5">The sequence shown here is derived from an EMBL/GenBank/DDBJ whole genome shotgun (WGS) entry which is preliminary data.</text>
</comment>
<comment type="catalytic activity">
    <reaction evidence="2 4">
        <text>glutathione + H2O = L-cysteinylglycine + L-glutamate</text>
        <dbReference type="Rhea" id="RHEA:28807"/>
        <dbReference type="ChEBI" id="CHEBI:15377"/>
        <dbReference type="ChEBI" id="CHEBI:29985"/>
        <dbReference type="ChEBI" id="CHEBI:57925"/>
        <dbReference type="ChEBI" id="CHEBI:61694"/>
        <dbReference type="EC" id="3.4.19.13"/>
    </reaction>
</comment>
<dbReference type="EMBL" id="BAABEY010000009">
    <property type="protein sequence ID" value="GAA4433774.1"/>
    <property type="molecule type" value="Genomic_DNA"/>
</dbReference>
<dbReference type="EC" id="2.3.2.2" evidence="4"/>
<dbReference type="InterPro" id="IPR000101">
    <property type="entry name" value="GGT_peptidase"/>
</dbReference>
<dbReference type="PANTHER" id="PTHR43881:SF1">
    <property type="entry name" value="GAMMA-GLUTAMYLTRANSPEPTIDASE (AFU_ORTHOLOGUE AFUA_4G13580)"/>
    <property type="match status" value="1"/>
</dbReference>
<dbReference type="InterPro" id="IPR052896">
    <property type="entry name" value="GGT-like_enzyme"/>
</dbReference>
<keyword evidence="4" id="KW-0378">Hydrolase</keyword>
<dbReference type="InterPro" id="IPR043138">
    <property type="entry name" value="GGT_lsub"/>
</dbReference>
<comment type="similarity">
    <text evidence="4">Belongs to the gamma-glutamyltransferase family.</text>
</comment>
<dbReference type="EC" id="3.4.19.13" evidence="4"/>
<comment type="pathway">
    <text evidence="4">Sulfur metabolism; glutathione metabolism.</text>
</comment>
<protein>
    <recommendedName>
        <fullName evidence="4">Glutathione hydrolase proenzyme</fullName>
        <ecNumber evidence="4">2.3.2.2</ecNumber>
        <ecNumber evidence="4">3.4.19.13</ecNumber>
    </recommendedName>
    <component>
        <recommendedName>
            <fullName evidence="4">Glutathione hydrolase large chain</fullName>
        </recommendedName>
    </component>
    <component>
        <recommendedName>
            <fullName evidence="4">Glutathione hydrolase small chain</fullName>
        </recommendedName>
    </component>
</protein>
<dbReference type="Proteomes" id="UP001501508">
    <property type="component" value="Unassembled WGS sequence"/>
</dbReference>
<evidence type="ECO:0000256" key="2">
    <source>
        <dbReference type="ARBA" id="ARBA00001089"/>
    </source>
</evidence>
<proteinExistence type="inferred from homology"/>
<organism evidence="5 6">
    <name type="scientific">Ravibacter arvi</name>
    <dbReference type="NCBI Taxonomy" id="2051041"/>
    <lineage>
        <taxon>Bacteria</taxon>
        <taxon>Pseudomonadati</taxon>
        <taxon>Bacteroidota</taxon>
        <taxon>Cytophagia</taxon>
        <taxon>Cytophagales</taxon>
        <taxon>Spirosomataceae</taxon>
        <taxon>Ravibacter</taxon>
    </lineage>
</organism>
<keyword evidence="4" id="KW-0865">Zymogen</keyword>
<dbReference type="Gene3D" id="1.10.246.130">
    <property type="match status" value="1"/>
</dbReference>
<reference evidence="6" key="1">
    <citation type="journal article" date="2019" name="Int. J. Syst. Evol. Microbiol.">
        <title>The Global Catalogue of Microorganisms (GCM) 10K type strain sequencing project: providing services to taxonomists for standard genome sequencing and annotation.</title>
        <authorList>
            <consortium name="The Broad Institute Genomics Platform"/>
            <consortium name="The Broad Institute Genome Sequencing Center for Infectious Disease"/>
            <person name="Wu L."/>
            <person name="Ma J."/>
        </authorList>
    </citation>
    <scope>NUCLEOTIDE SEQUENCE [LARGE SCALE GENOMIC DNA]</scope>
    <source>
        <strain evidence="6">JCM 31920</strain>
    </source>
</reference>
<keyword evidence="4" id="KW-0012">Acyltransferase</keyword>
<dbReference type="NCBIfam" id="TIGR00066">
    <property type="entry name" value="g_glut_trans"/>
    <property type="match status" value="1"/>
</dbReference>
<accession>A0ABP8LSB7</accession>
<dbReference type="RefSeq" id="WP_345026740.1">
    <property type="nucleotide sequence ID" value="NZ_BAABEY010000009.1"/>
</dbReference>
<evidence type="ECO:0000256" key="4">
    <source>
        <dbReference type="RuleBase" id="RU368036"/>
    </source>
</evidence>
<dbReference type="PANTHER" id="PTHR43881">
    <property type="entry name" value="GAMMA-GLUTAMYLTRANSPEPTIDASE (AFU_ORTHOLOGUE AFUA_4G13580)"/>
    <property type="match status" value="1"/>
</dbReference>
<comment type="catalytic activity">
    <reaction evidence="1 4">
        <text>an S-substituted glutathione + H2O = an S-substituted L-cysteinylglycine + L-glutamate</text>
        <dbReference type="Rhea" id="RHEA:59468"/>
        <dbReference type="ChEBI" id="CHEBI:15377"/>
        <dbReference type="ChEBI" id="CHEBI:29985"/>
        <dbReference type="ChEBI" id="CHEBI:90779"/>
        <dbReference type="ChEBI" id="CHEBI:143103"/>
        <dbReference type="EC" id="3.4.19.13"/>
    </reaction>
</comment>
<evidence type="ECO:0000313" key="6">
    <source>
        <dbReference type="Proteomes" id="UP001501508"/>
    </source>
</evidence>
<evidence type="ECO:0000256" key="1">
    <source>
        <dbReference type="ARBA" id="ARBA00001049"/>
    </source>
</evidence>
<comment type="subunit">
    <text evidence="4">This enzyme consists of two polypeptide chains, which are synthesized in precursor form from a single polypeptide.</text>
</comment>
<keyword evidence="6" id="KW-1185">Reference proteome</keyword>
<dbReference type="PRINTS" id="PR01210">
    <property type="entry name" value="GGTRANSPTASE"/>
</dbReference>
<dbReference type="InterPro" id="IPR029055">
    <property type="entry name" value="Ntn_hydrolases_N"/>
</dbReference>
<dbReference type="InterPro" id="IPR043137">
    <property type="entry name" value="GGT_ssub_C"/>
</dbReference>
<evidence type="ECO:0000313" key="5">
    <source>
        <dbReference type="EMBL" id="GAA4433774.1"/>
    </source>
</evidence>
<sequence length="603" mass="65485">MICSVVDTLECLRQGFLRRGKTFLFTGLYLGLAGSLFGQAAKTNLRPAAAGRKGMVATAHPLASLAGQKILAEGGNAIDAIVAAAASLNAVEPFMSGTGGVGYMLYYSAKDKKTRSLVFGGWAPKNFDPGKVKDIVKFDDGAGHGSRMEGIGPRTVAVPGNLAGWDRAIKDFGTMPLSKVLESAIQYLEEGVPVTEYDQAMWAGIVQRVAPHPHAAAIFLKPDKSPYKIGDIFTNKPLAQTMRRIAQEGADVFYKGAIAREIAESFQKDGGFITLEDLAAVPGRLKWAEPISIDYHGYKVYNNPPPGMGLQQMQTLKIMEGFDVQKMGHNSVEYLAHLFEAVNLSRIDSDKYIGDPDFVEVPVKRLLSEEHIKGQRQKVAERVKERLANRKKHSSFIPLAPLQETGDQYRYATTSLSAVDQWGNAVVITQTLGGGFGSGYVAGNTGVAFNNALEWMTIDPKAANGFRPGKGVSWCIGGMMQFHKDGKPHLVVGSPGSFGILQSVPQVAMNVIDFGMNIQDAISAPRFRWKDEMGSVPAKEIIIETRIPKETLQSLREMGYQLDTSLGDWSMTVGGAQGVWIDYKTGWITGGADPRRNGYAIGW</sequence>
<gene>
    <name evidence="5" type="primary">ggt_1</name>
    <name evidence="5" type="ORF">GCM10023091_07740</name>
</gene>
<dbReference type="Pfam" id="PF01019">
    <property type="entry name" value="G_glu_transpept"/>
    <property type="match status" value="1"/>
</dbReference>
<comment type="catalytic activity">
    <reaction evidence="3 4">
        <text>an N-terminal (5-L-glutamyl)-[peptide] + an alpha-amino acid = 5-L-glutamyl amino acid + an N-terminal L-alpha-aminoacyl-[peptide]</text>
        <dbReference type="Rhea" id="RHEA:23904"/>
        <dbReference type="Rhea" id="RHEA-COMP:9780"/>
        <dbReference type="Rhea" id="RHEA-COMP:9795"/>
        <dbReference type="ChEBI" id="CHEBI:77644"/>
        <dbReference type="ChEBI" id="CHEBI:78597"/>
        <dbReference type="ChEBI" id="CHEBI:78599"/>
        <dbReference type="ChEBI" id="CHEBI:78608"/>
        <dbReference type="EC" id="2.3.2.2"/>
    </reaction>
</comment>